<reference evidence="2 3" key="1">
    <citation type="journal article" date="2005" name="Int. J. Syst. Evol. Microbiol.">
        <title>Nitrincola lacisaponensis gen. nov., sp. nov., a novel alkaliphilic bacterium isolated from an alkaline, saline lake.</title>
        <authorList>
            <person name="Dimitriu P.A."/>
            <person name="Shukla S.K."/>
            <person name="Conradt J."/>
            <person name="Marquez M.C."/>
            <person name="Ventosa A."/>
            <person name="Maglia A."/>
            <person name="Peyton B.M."/>
            <person name="Pinkart H.C."/>
            <person name="Mormile M.R."/>
        </authorList>
    </citation>
    <scope>NUCLEOTIDE SEQUENCE [LARGE SCALE GENOMIC DNA]</scope>
    <source>
        <strain evidence="2 3">4CA</strain>
    </source>
</reference>
<proteinExistence type="predicted"/>
<keyword evidence="1" id="KW-0812">Transmembrane</keyword>
<dbReference type="Proteomes" id="UP000027318">
    <property type="component" value="Unassembled WGS sequence"/>
</dbReference>
<keyword evidence="1" id="KW-1133">Transmembrane helix</keyword>
<feature type="transmembrane region" description="Helical" evidence="1">
    <location>
        <begin position="77"/>
        <end position="98"/>
    </location>
</feature>
<accession>A0A063Y0H1</accession>
<feature type="transmembrane region" description="Helical" evidence="1">
    <location>
        <begin position="119"/>
        <end position="139"/>
    </location>
</feature>
<evidence type="ECO:0000256" key="1">
    <source>
        <dbReference type="SAM" id="Phobius"/>
    </source>
</evidence>
<dbReference type="PANTHER" id="PTHR31881">
    <property type="match status" value="1"/>
</dbReference>
<dbReference type="InterPro" id="IPR006747">
    <property type="entry name" value="DUF599"/>
</dbReference>
<evidence type="ECO:0008006" key="4">
    <source>
        <dbReference type="Google" id="ProtNLM"/>
    </source>
</evidence>
<organism evidence="2 3">
    <name type="scientific">Nitrincola lacisaponensis</name>
    <dbReference type="NCBI Taxonomy" id="267850"/>
    <lineage>
        <taxon>Bacteria</taxon>
        <taxon>Pseudomonadati</taxon>
        <taxon>Pseudomonadota</taxon>
        <taxon>Gammaproteobacteria</taxon>
        <taxon>Oceanospirillales</taxon>
        <taxon>Oceanospirillaceae</taxon>
        <taxon>Nitrincola</taxon>
    </lineage>
</organism>
<keyword evidence="3" id="KW-1185">Reference proteome</keyword>
<dbReference type="PANTHER" id="PTHR31881:SF6">
    <property type="entry name" value="OS09G0494600 PROTEIN"/>
    <property type="match status" value="1"/>
</dbReference>
<dbReference type="RefSeq" id="WP_036548009.1">
    <property type="nucleotide sequence ID" value="NZ_JBKBNO010000002.1"/>
</dbReference>
<dbReference type="OrthoDB" id="8524743at2"/>
<feature type="transmembrane region" description="Helical" evidence="1">
    <location>
        <begin position="12"/>
        <end position="31"/>
    </location>
</feature>
<feature type="transmembrane region" description="Helical" evidence="1">
    <location>
        <begin position="191"/>
        <end position="219"/>
    </location>
</feature>
<protein>
    <recommendedName>
        <fullName evidence="4">DUF599 domain-containing protein</fullName>
    </recommendedName>
</protein>
<dbReference type="AlphaFoldDB" id="A0A063Y0H1"/>
<evidence type="ECO:0000313" key="2">
    <source>
        <dbReference type="EMBL" id="KDE39199.1"/>
    </source>
</evidence>
<dbReference type="PATRIC" id="fig|267850.7.peg.2296"/>
<name>A0A063Y0H1_9GAMM</name>
<dbReference type="Pfam" id="PF04654">
    <property type="entry name" value="DUF599"/>
    <property type="match status" value="1"/>
</dbReference>
<dbReference type="STRING" id="267850.ADINL_2328"/>
<comment type="caution">
    <text evidence="2">The sequence shown here is derived from an EMBL/GenBank/DDBJ whole genome shotgun (WGS) entry which is preliminary data.</text>
</comment>
<sequence length="250" mass="28989">MEILQRFFEENWLNLLALVWFLTCFNGYMYYARIKSYTTPCLASVLHIYRTEWMRRMLTRDNRISDTTAISNLERSVSFFASTTILVMAGILTVMSSTEQVINLIEDLPFAMPATRKEWELKLLVMLLLFVYAFFKFTWSLRQYGFASVMVGGAPLPEEQLSEREREAHAARVAKMTSMAANSFNIGLRSYYFSIAVLSWIINPWLFMALSAVIVFVLYRREFRSSTLTTLMMSSELNRPVISKVDNGTQ</sequence>
<evidence type="ECO:0000313" key="3">
    <source>
        <dbReference type="Proteomes" id="UP000027318"/>
    </source>
</evidence>
<dbReference type="EMBL" id="JMSZ01000032">
    <property type="protein sequence ID" value="KDE39199.1"/>
    <property type="molecule type" value="Genomic_DNA"/>
</dbReference>
<gene>
    <name evidence="2" type="ORF">ADINL_2328</name>
</gene>
<keyword evidence="1" id="KW-0472">Membrane</keyword>